<reference evidence="1" key="1">
    <citation type="submission" date="2023-07" db="EMBL/GenBank/DDBJ databases">
        <title>Black Yeasts Isolated from many extreme environments.</title>
        <authorList>
            <person name="Coleine C."/>
            <person name="Stajich J.E."/>
            <person name="Selbmann L."/>
        </authorList>
    </citation>
    <scope>NUCLEOTIDE SEQUENCE</scope>
    <source>
        <strain evidence="1">CCFEE 5714</strain>
    </source>
</reference>
<name>A0ACC3MI65_9PEZI</name>
<protein>
    <submittedName>
        <fullName evidence="1">Uncharacterized protein</fullName>
    </submittedName>
</protein>
<evidence type="ECO:0000313" key="1">
    <source>
        <dbReference type="EMBL" id="KAK3696171.1"/>
    </source>
</evidence>
<accession>A0ACC3MI65</accession>
<gene>
    <name evidence="1" type="ORF">LTR37_018073</name>
</gene>
<dbReference type="Proteomes" id="UP001281147">
    <property type="component" value="Unassembled WGS sequence"/>
</dbReference>
<evidence type="ECO:0000313" key="2">
    <source>
        <dbReference type="Proteomes" id="UP001281147"/>
    </source>
</evidence>
<comment type="caution">
    <text evidence="1">The sequence shown here is derived from an EMBL/GenBank/DDBJ whole genome shotgun (WGS) entry which is preliminary data.</text>
</comment>
<proteinExistence type="predicted"/>
<keyword evidence="2" id="KW-1185">Reference proteome</keyword>
<sequence length="750" mass="81801">METRSTRRTARRKYTVDAFEGVDELRDAMSDDEAASSQVEDDGSEAAPEPDAEHVTDEDHEMSGVEAVQADEDVSDRASDAGEQLLDDTVSIAGDPDDVSTNSPKTKRNKRKREQYGAAREAELSGAKAYTRGLVEHEVSAASKETRRLLRFGPSEEDFEPVGAARNKWAYEATLPSRIEDGSGFGGMHHSFFLDDDAWAKAAEKESKWWVKEGGKMAFLENQILETMDLESADEYLPERGAREVSFLMGPYKSQRLHHLPVGAVTPLEDAWSSDVEADGDMNAAKPCNYKSGFVLDLGARVQCLDWCPNQSGDSQYLAVSVLPQRDTAHAPYEAPAAPAFAPQPLQKSNVQIWRFTRDNGGGISTAVRPELEVALCTSWSDAKELKWCPMPWKDAASFDGDFLGLLAGTWADGSIRVLHISSGSQNTGGRYIYVKRAAFESRPPNTVCTCLAWVSSSRIAAGCANGCVAIWDLPGAVRKTSSNPRPIIYSALTTSYVLSICTCYPSRPNILLATSMAGYITMTDLSRSGQSLSSPATAVYSQRIRLSQKFLAWHDFAQSVLNVEDNFVLYGRVLRRIFTSIGLGKAKSNATSLAVSPCHPFVLVGTASGEVWATNPLNRVFDARRSGISQQTWFTHEWRSPTVEEAATANATSDADGRVDRETHGRDSEQHRVGPDGVSRISEGFKVEQVALNIDDPKTYNSHGGAVFATVYEEKSAITALAWNPNPHVGGWAAAGMGDGLLRVEDIAI</sequence>
<organism evidence="1 2">
    <name type="scientific">Vermiconidia calcicola</name>
    <dbReference type="NCBI Taxonomy" id="1690605"/>
    <lineage>
        <taxon>Eukaryota</taxon>
        <taxon>Fungi</taxon>
        <taxon>Dikarya</taxon>
        <taxon>Ascomycota</taxon>
        <taxon>Pezizomycotina</taxon>
        <taxon>Dothideomycetes</taxon>
        <taxon>Dothideomycetidae</taxon>
        <taxon>Mycosphaerellales</taxon>
        <taxon>Extremaceae</taxon>
        <taxon>Vermiconidia</taxon>
    </lineage>
</organism>
<dbReference type="EMBL" id="JAUTXU010000245">
    <property type="protein sequence ID" value="KAK3696171.1"/>
    <property type="molecule type" value="Genomic_DNA"/>
</dbReference>